<organism evidence="1 2">
    <name type="scientific">Vitis vinifera</name>
    <name type="common">Grape</name>
    <dbReference type="NCBI Taxonomy" id="29760"/>
    <lineage>
        <taxon>Eukaryota</taxon>
        <taxon>Viridiplantae</taxon>
        <taxon>Streptophyta</taxon>
        <taxon>Embryophyta</taxon>
        <taxon>Tracheophyta</taxon>
        <taxon>Spermatophyta</taxon>
        <taxon>Magnoliopsida</taxon>
        <taxon>eudicotyledons</taxon>
        <taxon>Gunneridae</taxon>
        <taxon>Pentapetalae</taxon>
        <taxon>rosids</taxon>
        <taxon>Vitales</taxon>
        <taxon>Vitaceae</taxon>
        <taxon>Viteae</taxon>
        <taxon>Vitis</taxon>
    </lineage>
</organism>
<comment type="caution">
    <text evidence="1">The sequence shown here is derived from an EMBL/GenBank/DDBJ whole genome shotgun (WGS) entry which is preliminary data.</text>
</comment>
<dbReference type="AlphaFoldDB" id="A0A438C8Q5"/>
<proteinExistence type="predicted"/>
<dbReference type="Proteomes" id="UP000288805">
    <property type="component" value="Unassembled WGS sequence"/>
</dbReference>
<accession>A0A438C8Q5</accession>
<reference evidence="1 2" key="1">
    <citation type="journal article" date="2018" name="PLoS Genet.">
        <title>Population sequencing reveals clonal diversity and ancestral inbreeding in the grapevine cultivar Chardonnay.</title>
        <authorList>
            <person name="Roach M.J."/>
            <person name="Johnson D.L."/>
            <person name="Bohlmann J."/>
            <person name="van Vuuren H.J."/>
            <person name="Jones S.J."/>
            <person name="Pretorius I.S."/>
            <person name="Schmidt S.A."/>
            <person name="Borneman A.R."/>
        </authorList>
    </citation>
    <scope>NUCLEOTIDE SEQUENCE [LARGE SCALE GENOMIC DNA]</scope>
    <source>
        <strain evidence="2">cv. Chardonnay</strain>
        <tissue evidence="1">Leaf</tissue>
    </source>
</reference>
<gene>
    <name evidence="1" type="ORF">CK203_115098</name>
</gene>
<sequence>MSVVSLGDKCWFGVESKTFEILVDEAKGKVLGTVCERSPNFSSWIRFSSKGFSFLLEGAETCCFLKVGKRFKKVWMEEKKILVGVVLKQSRGVVGGWQLLAGKLRSLGFSLAQRDDELLATPSGGRSLNETSVGKKDLLPKTVISDSSEFRNAVWLETEKEVIDSNKESSWMLRGHLRLALLGGPFILFEFEDDVEVERVLHSGVKWFKGAASWGCRESGSGGKVEGEVESRAFLRVTEVRPGKVVGQVSSFDTLPSAKERKDAEVVAAPYLTGLAAASVWNGHHSGAGLLRRMGARPKVRPNWLWIGLVLQKGGDSSLPRRLILTRSPSPNLHTLVTNPSSSTGLLFSRWDLRKKLLWVSSARSPRLLPSEQALRKSLLFARLAQRPLCMTIPARLFQRLQRRPRSPLPTRSLRRSPQIPKRYASSVSFFWGEGPSFSSTLSRVPLSSSLGKGRGGPSLCLKIWGDSPEWEAGVPEVRADVIKGLSPWFCKMDQRWFSLRMPPLKRRNHRQRTLQFQRLQQIFGNAG</sequence>
<protein>
    <recommendedName>
        <fullName evidence="3">DUF4283 domain-containing protein</fullName>
    </recommendedName>
</protein>
<evidence type="ECO:0008006" key="3">
    <source>
        <dbReference type="Google" id="ProtNLM"/>
    </source>
</evidence>
<evidence type="ECO:0000313" key="1">
    <source>
        <dbReference type="EMBL" id="RVW19568.1"/>
    </source>
</evidence>
<name>A0A438C8Q5_VITVI</name>
<evidence type="ECO:0000313" key="2">
    <source>
        <dbReference type="Proteomes" id="UP000288805"/>
    </source>
</evidence>
<dbReference type="EMBL" id="QGNW01002460">
    <property type="protein sequence ID" value="RVW19568.1"/>
    <property type="molecule type" value="Genomic_DNA"/>
</dbReference>